<accession>A0ACC2MZE6</accession>
<organism evidence="1 2">
    <name type="scientific">Persea americana</name>
    <name type="common">Avocado</name>
    <dbReference type="NCBI Taxonomy" id="3435"/>
    <lineage>
        <taxon>Eukaryota</taxon>
        <taxon>Viridiplantae</taxon>
        <taxon>Streptophyta</taxon>
        <taxon>Embryophyta</taxon>
        <taxon>Tracheophyta</taxon>
        <taxon>Spermatophyta</taxon>
        <taxon>Magnoliopsida</taxon>
        <taxon>Magnoliidae</taxon>
        <taxon>Laurales</taxon>
        <taxon>Lauraceae</taxon>
        <taxon>Persea</taxon>
    </lineage>
</organism>
<sequence length="880" mass="98323">MGISEGWEGGEAIDCSVGAIVWVRRRNGSWWPGRILGSDELSASHLMSPRSGTPVKLLGREDASVDWYNLEKSKRVKAFRCGEFDDCIRRAESSQGIPPKKREKYARREDAIIHALELENQQYEKKRKKLGIGSNYWSNKMLGTSNRDLGSCSLAEDFSGNDKGRDHCRYINRKPQTLSKKPVSSLEEESMGNLLYVQKGKHPKPSWEGDNSEATPRMRGLQDFGLRTATSRQKLSASIASWGFRKPFLANEPCVLPTVGRNIGTLNYVGCNKNFMSIKNKRSLGGVAEESLIRRRDRRRPLVQVLQNSAKSPVCQSVQSNGDTMSITMQGEKEQVGLPCQAKRGKGVYQPIESNDFLDHKRIPLEQMQTSPPHFGMDNSLVHPGSLTEEDTSSGLIKAQESDSSAGDYLDHDIEEDEALFSDPANSGRYISRGDSVYQVPMQPGNMDTEELDESELSSYVSQLQPHEQTAGIASDMGGSKWQLKGKRNIRNLTKRPVELIDGKDPVEIPDKCNVSIHQALCRYEGNIIKTTRINSGRALGQQGLHYRGEEFSYTYEEGGLIENDLVQTQMVGFVRRYPSMLKASSGDRGRSNNSFISSDEDSHVISPSIWEADRQSRETLRGYWEESDGCFDPVYVGHLGDQMEPMLLDVDLKVQASYQGERVPLVSLMSKLNGKAIVGHPVQIDILEDGYSDFLLPSDGFCECLPDTDGNTALLQVWRTARRTAMHSALRPPSSAMEGEETSTLQYSDLERKRPFKKRYAGHVKHKVRSMKGRISRTRGHRAHKKKLLKKASLSSQKTRTLSSIAIEQKPARKNRITKLADKNNELHGLIKPETAPMVTCVPVKLVFSRIREAIGRPSLAAPSHGVLIADSAERKLPS</sequence>
<keyword evidence="2" id="KW-1185">Reference proteome</keyword>
<gene>
    <name evidence="1" type="ORF">MRB53_003587</name>
</gene>
<comment type="caution">
    <text evidence="1">The sequence shown here is derived from an EMBL/GenBank/DDBJ whole genome shotgun (WGS) entry which is preliminary data.</text>
</comment>
<dbReference type="Proteomes" id="UP001234297">
    <property type="component" value="Chromosome 1"/>
</dbReference>
<evidence type="ECO:0000313" key="1">
    <source>
        <dbReference type="EMBL" id="KAJ8650564.1"/>
    </source>
</evidence>
<protein>
    <submittedName>
        <fullName evidence="1">Uncharacterized protein</fullName>
    </submittedName>
</protein>
<proteinExistence type="predicted"/>
<name>A0ACC2MZE6_PERAE</name>
<evidence type="ECO:0000313" key="2">
    <source>
        <dbReference type="Proteomes" id="UP001234297"/>
    </source>
</evidence>
<reference evidence="1 2" key="1">
    <citation type="journal article" date="2022" name="Hortic Res">
        <title>A haplotype resolved chromosomal level avocado genome allows analysis of novel avocado genes.</title>
        <authorList>
            <person name="Nath O."/>
            <person name="Fletcher S.J."/>
            <person name="Hayward A."/>
            <person name="Shaw L.M."/>
            <person name="Masouleh A.K."/>
            <person name="Furtado A."/>
            <person name="Henry R.J."/>
            <person name="Mitter N."/>
        </authorList>
    </citation>
    <scope>NUCLEOTIDE SEQUENCE [LARGE SCALE GENOMIC DNA]</scope>
    <source>
        <strain evidence="2">cv. Hass</strain>
    </source>
</reference>
<dbReference type="EMBL" id="CM056809">
    <property type="protein sequence ID" value="KAJ8650564.1"/>
    <property type="molecule type" value="Genomic_DNA"/>
</dbReference>